<dbReference type="InterPro" id="IPR013783">
    <property type="entry name" value="Ig-like_fold"/>
</dbReference>
<name>A0ABV6AZ61_9DEIO</name>
<dbReference type="Pfam" id="PF18911">
    <property type="entry name" value="PKD_4"/>
    <property type="match status" value="1"/>
</dbReference>
<dbReference type="PANTHER" id="PTHR31157:SF1">
    <property type="entry name" value="SCP DOMAIN-CONTAINING PROTEIN"/>
    <property type="match status" value="1"/>
</dbReference>
<evidence type="ECO:0000313" key="3">
    <source>
        <dbReference type="Proteomes" id="UP001589733"/>
    </source>
</evidence>
<protein>
    <submittedName>
        <fullName evidence="2">CAP domain-containing protein</fullName>
    </submittedName>
</protein>
<dbReference type="Gene3D" id="2.60.40.10">
    <property type="entry name" value="Immunoglobulins"/>
    <property type="match status" value="1"/>
</dbReference>
<dbReference type="InterPro" id="IPR035986">
    <property type="entry name" value="PKD_dom_sf"/>
</dbReference>
<accession>A0ABV6AZ61</accession>
<dbReference type="CDD" id="cd00146">
    <property type="entry name" value="PKD"/>
    <property type="match status" value="1"/>
</dbReference>
<gene>
    <name evidence="2" type="ORF">ACFFLM_12575</name>
</gene>
<dbReference type="InterPro" id="IPR022409">
    <property type="entry name" value="PKD/Chitinase_dom"/>
</dbReference>
<reference evidence="2 3" key="1">
    <citation type="submission" date="2024-09" db="EMBL/GenBank/DDBJ databases">
        <authorList>
            <person name="Sun Q."/>
            <person name="Mori K."/>
        </authorList>
    </citation>
    <scope>NUCLEOTIDE SEQUENCE [LARGE SCALE GENOMIC DNA]</scope>
    <source>
        <strain evidence="2 3">JCM 13503</strain>
    </source>
</reference>
<evidence type="ECO:0000259" key="1">
    <source>
        <dbReference type="PROSITE" id="PS50093"/>
    </source>
</evidence>
<dbReference type="InterPro" id="IPR035940">
    <property type="entry name" value="CAP_sf"/>
</dbReference>
<dbReference type="EMBL" id="JBHLYR010000038">
    <property type="protein sequence ID" value="MFB9992803.1"/>
    <property type="molecule type" value="Genomic_DNA"/>
</dbReference>
<dbReference type="CDD" id="cd05379">
    <property type="entry name" value="CAP_bacterial"/>
    <property type="match status" value="1"/>
</dbReference>
<sequence length="347" mass="36736">MTAGNKRSWKPKWGRAMLLMGLSAVSWTDLGRGLSALAQGLQATHSINYSVRLSANSEGRAPLDVTMTATLPSGYRAAWDFGDGQQGAGAAVQHTYYHAGNYTISTQILDGQGRLVGTATGQLDVQSSGAERAEMTLLLGSGELRVSAAGSVVYAPGTPRFQVDGREVGPKAVALAAGPHRVTVRVPGSSGMLERSLTFTMAPLGGSVPFDAEVLRLTNRARQRGWNCATQREGGPALPPLARNAQLDLAATAQSAGMALAGYFDHQSALDGSTPSRRIHATGMKPRSNAENIAAGQTSPEEVVDSWLHSPGHCHNIMGEFSLIGLSYVTRPGTKYKTYWTQVFAQL</sequence>
<dbReference type="RefSeq" id="WP_380010379.1">
    <property type="nucleotide sequence ID" value="NZ_JBHLYR010000038.1"/>
</dbReference>
<dbReference type="SUPFAM" id="SSF55797">
    <property type="entry name" value="PR-1-like"/>
    <property type="match status" value="1"/>
</dbReference>
<organism evidence="2 3">
    <name type="scientific">Deinococcus oregonensis</name>
    <dbReference type="NCBI Taxonomy" id="1805970"/>
    <lineage>
        <taxon>Bacteria</taxon>
        <taxon>Thermotogati</taxon>
        <taxon>Deinococcota</taxon>
        <taxon>Deinococci</taxon>
        <taxon>Deinococcales</taxon>
        <taxon>Deinococcaceae</taxon>
        <taxon>Deinococcus</taxon>
    </lineage>
</organism>
<evidence type="ECO:0000313" key="2">
    <source>
        <dbReference type="EMBL" id="MFB9992803.1"/>
    </source>
</evidence>
<dbReference type="SMART" id="SM00089">
    <property type="entry name" value="PKD"/>
    <property type="match status" value="1"/>
</dbReference>
<dbReference type="SUPFAM" id="SSF49299">
    <property type="entry name" value="PKD domain"/>
    <property type="match status" value="1"/>
</dbReference>
<dbReference type="PANTHER" id="PTHR31157">
    <property type="entry name" value="SCP DOMAIN-CONTAINING PROTEIN"/>
    <property type="match status" value="1"/>
</dbReference>
<feature type="domain" description="PKD" evidence="1">
    <location>
        <begin position="79"/>
        <end position="130"/>
    </location>
</feature>
<proteinExistence type="predicted"/>
<dbReference type="Proteomes" id="UP001589733">
    <property type="component" value="Unassembled WGS sequence"/>
</dbReference>
<keyword evidence="3" id="KW-1185">Reference proteome</keyword>
<dbReference type="InterPro" id="IPR000601">
    <property type="entry name" value="PKD_dom"/>
</dbReference>
<dbReference type="Gene3D" id="3.40.33.10">
    <property type="entry name" value="CAP"/>
    <property type="match status" value="1"/>
</dbReference>
<dbReference type="Pfam" id="PF00188">
    <property type="entry name" value="CAP"/>
    <property type="match status" value="1"/>
</dbReference>
<dbReference type="InterPro" id="IPR014044">
    <property type="entry name" value="CAP_dom"/>
</dbReference>
<dbReference type="PROSITE" id="PS50093">
    <property type="entry name" value="PKD"/>
    <property type="match status" value="1"/>
</dbReference>
<comment type="caution">
    <text evidence="2">The sequence shown here is derived from an EMBL/GenBank/DDBJ whole genome shotgun (WGS) entry which is preliminary data.</text>
</comment>